<keyword evidence="8" id="KW-0963">Cytoplasm</keyword>
<dbReference type="PANTHER" id="PTHR23135:SF4">
    <property type="entry name" value="UDP-N-ACETYLMURAMOYL-L-ALANYL-D-GLUTAMATE--2,6-DIAMINOPIMELATE LIGASE MURE HOMOLOG, CHLOROPLASTIC"/>
    <property type="match status" value="1"/>
</dbReference>
<dbReference type="NCBIfam" id="NF001126">
    <property type="entry name" value="PRK00139.1-4"/>
    <property type="match status" value="1"/>
</dbReference>
<dbReference type="HAMAP" id="MF_00208">
    <property type="entry name" value="MurE"/>
    <property type="match status" value="1"/>
</dbReference>
<comment type="caution">
    <text evidence="8">Lacks conserved residue(s) required for the propagation of feature annotation.</text>
</comment>
<comment type="subcellular location">
    <subcellularLocation>
        <location evidence="8 9">Cytoplasm</location>
    </subcellularLocation>
</comment>
<dbReference type="InterPro" id="IPR000713">
    <property type="entry name" value="Mur_ligase_N"/>
</dbReference>
<dbReference type="NCBIfam" id="TIGR01085">
    <property type="entry name" value="murE"/>
    <property type="match status" value="1"/>
</dbReference>
<keyword evidence="8" id="KW-0460">Magnesium</keyword>
<feature type="binding site" evidence="8">
    <location>
        <position position="25"/>
    </location>
    <ligand>
        <name>UDP-N-acetyl-alpha-D-muramoyl-L-alanyl-D-glutamate</name>
        <dbReference type="ChEBI" id="CHEBI:83900"/>
    </ligand>
</feature>
<comment type="cofactor">
    <cofactor evidence="8">
        <name>Mg(2+)</name>
        <dbReference type="ChEBI" id="CHEBI:18420"/>
    </cofactor>
</comment>
<keyword evidence="7 8" id="KW-0961">Cell wall biogenesis/degradation</keyword>
<dbReference type="GO" id="GO:0009252">
    <property type="term" value="P:peptidoglycan biosynthetic process"/>
    <property type="evidence" value="ECO:0007669"/>
    <property type="project" value="UniProtKB-UniRule"/>
</dbReference>
<keyword evidence="8" id="KW-0547">Nucleotide-binding</keyword>
<dbReference type="InterPro" id="IPR036565">
    <property type="entry name" value="Mur-like_cat_sf"/>
</dbReference>
<dbReference type="Gene3D" id="3.40.1390.10">
    <property type="entry name" value="MurE/MurF, N-terminal domain"/>
    <property type="match status" value="1"/>
</dbReference>
<dbReference type="SUPFAM" id="SSF63418">
    <property type="entry name" value="MurE/MurF N-terminal domain"/>
    <property type="match status" value="1"/>
</dbReference>
<dbReference type="Gene3D" id="3.40.1190.10">
    <property type="entry name" value="Mur-like, catalytic domain"/>
    <property type="match status" value="1"/>
</dbReference>
<feature type="domain" description="Mur ligase C-terminal" evidence="11">
    <location>
        <begin position="324"/>
        <end position="453"/>
    </location>
</feature>
<dbReference type="PANTHER" id="PTHR23135">
    <property type="entry name" value="MUR LIGASE FAMILY MEMBER"/>
    <property type="match status" value="1"/>
</dbReference>
<keyword evidence="4 8" id="KW-0133">Cell shape</keyword>
<feature type="binding site" evidence="8">
    <location>
        <begin position="103"/>
        <end position="109"/>
    </location>
    <ligand>
        <name>ATP</name>
        <dbReference type="ChEBI" id="CHEBI:30616"/>
    </ligand>
</feature>
<dbReference type="InterPro" id="IPR004101">
    <property type="entry name" value="Mur_ligase_C"/>
</dbReference>
<dbReference type="InterPro" id="IPR036615">
    <property type="entry name" value="Mur_ligase_C_dom_sf"/>
</dbReference>
<keyword evidence="8 13" id="KW-0436">Ligase</keyword>
<dbReference type="InterPro" id="IPR035911">
    <property type="entry name" value="MurE/MurF_N"/>
</dbReference>
<comment type="PTM">
    <text evidence="8">Carboxylation is probably crucial for Mg(2+) binding and, consequently, for the gamma-phosphate positioning of ATP.</text>
</comment>
<protein>
    <recommendedName>
        <fullName evidence="8">UDP-N-acetylmuramyl-tripeptide synthetase</fullName>
        <ecNumber evidence="8">6.3.2.-</ecNumber>
    </recommendedName>
    <alternativeName>
        <fullName evidence="8">UDP-MurNAc-tripeptide synthetase</fullName>
    </alternativeName>
</protein>
<feature type="domain" description="Mur ligase central" evidence="12">
    <location>
        <begin position="101"/>
        <end position="302"/>
    </location>
</feature>
<feature type="domain" description="Mur ligase N-terminal catalytic" evidence="10">
    <location>
        <begin position="18"/>
        <end position="76"/>
    </location>
</feature>
<feature type="modified residue" description="N6-carboxylysine" evidence="8">
    <location>
        <position position="212"/>
    </location>
</feature>
<dbReference type="GO" id="GO:0000287">
    <property type="term" value="F:magnesium ion binding"/>
    <property type="evidence" value="ECO:0007669"/>
    <property type="project" value="UniProtKB-UniRule"/>
</dbReference>
<comment type="pathway">
    <text evidence="1 8 9">Cell wall biogenesis; peptidoglycan biosynthesis.</text>
</comment>
<dbReference type="EMBL" id="JABBVZ010000203">
    <property type="protein sequence ID" value="NMP25025.1"/>
    <property type="molecule type" value="Genomic_DNA"/>
</dbReference>
<evidence type="ECO:0000259" key="12">
    <source>
        <dbReference type="Pfam" id="PF08245"/>
    </source>
</evidence>
<keyword evidence="3 8" id="KW-0132">Cell division</keyword>
<evidence type="ECO:0000313" key="14">
    <source>
        <dbReference type="Proteomes" id="UP000533476"/>
    </source>
</evidence>
<dbReference type="SUPFAM" id="SSF53623">
    <property type="entry name" value="MurD-like peptide ligases, catalytic domain"/>
    <property type="match status" value="1"/>
</dbReference>
<name>A0A7Y0Q529_9FIRM</name>
<evidence type="ECO:0000313" key="13">
    <source>
        <dbReference type="EMBL" id="NMP25025.1"/>
    </source>
</evidence>
<evidence type="ECO:0000256" key="1">
    <source>
        <dbReference type="ARBA" id="ARBA00004752"/>
    </source>
</evidence>
<reference evidence="13 14" key="1">
    <citation type="submission" date="2020-04" db="EMBL/GenBank/DDBJ databases">
        <authorList>
            <person name="Zhang R."/>
            <person name="Schippers A."/>
        </authorList>
    </citation>
    <scope>NUCLEOTIDE SEQUENCE [LARGE SCALE GENOMIC DNA]</scope>
    <source>
        <strain evidence="13 14">DSM 109850</strain>
    </source>
</reference>
<dbReference type="InterPro" id="IPR013221">
    <property type="entry name" value="Mur_ligase_cen"/>
</dbReference>
<keyword evidence="8" id="KW-0067">ATP-binding</keyword>
<evidence type="ECO:0000259" key="10">
    <source>
        <dbReference type="Pfam" id="PF01225"/>
    </source>
</evidence>
<evidence type="ECO:0000259" key="11">
    <source>
        <dbReference type="Pfam" id="PF02875"/>
    </source>
</evidence>
<organism evidence="13 14">
    <name type="scientific">Sulfobacillus harzensis</name>
    <dbReference type="NCBI Taxonomy" id="2729629"/>
    <lineage>
        <taxon>Bacteria</taxon>
        <taxon>Bacillati</taxon>
        <taxon>Bacillota</taxon>
        <taxon>Clostridia</taxon>
        <taxon>Eubacteriales</taxon>
        <taxon>Clostridiales Family XVII. Incertae Sedis</taxon>
        <taxon>Sulfobacillus</taxon>
    </lineage>
</organism>
<gene>
    <name evidence="8" type="primary">murE</name>
    <name evidence="13" type="ORF">HIJ39_22220</name>
</gene>
<dbReference type="Gene3D" id="3.90.190.20">
    <property type="entry name" value="Mur ligase, C-terminal domain"/>
    <property type="match status" value="1"/>
</dbReference>
<dbReference type="GO" id="GO:0051301">
    <property type="term" value="P:cell division"/>
    <property type="evidence" value="ECO:0007669"/>
    <property type="project" value="UniProtKB-KW"/>
</dbReference>
<evidence type="ECO:0000256" key="5">
    <source>
        <dbReference type="ARBA" id="ARBA00022984"/>
    </source>
</evidence>
<evidence type="ECO:0000256" key="9">
    <source>
        <dbReference type="RuleBase" id="RU004135"/>
    </source>
</evidence>
<keyword evidence="6 8" id="KW-0131">Cell cycle</keyword>
<dbReference type="Pfam" id="PF02875">
    <property type="entry name" value="Mur_ligase_C"/>
    <property type="match status" value="1"/>
</dbReference>
<dbReference type="GO" id="GO:0016881">
    <property type="term" value="F:acid-amino acid ligase activity"/>
    <property type="evidence" value="ECO:0007669"/>
    <property type="project" value="UniProtKB-UniRule"/>
</dbReference>
<evidence type="ECO:0000256" key="2">
    <source>
        <dbReference type="ARBA" id="ARBA00005898"/>
    </source>
</evidence>
<dbReference type="Proteomes" id="UP000533476">
    <property type="component" value="Unassembled WGS sequence"/>
</dbReference>
<sequence>MAAGITKTGDEWRLSDVIQGVAIDSRLVKPGYIFVAIPGAISDGHAFVEDAINRGAVAIVGEHPLNLPVPYFQVESSRRAAAELSAAYYHYPSRDLVTIGVTGTNGKTSVVYWLTALVRAGGISAGMISSVVNDTGNRVRNSILTTPESPELQRQLWEMRQNGATHAVVEVSSHGIAQRRVDEIGWDLAVLTNITREHLDFHGTMENYVATKAKLFQRLPADSLGAVLNADNRYSDVVREGLVCPVVTYGLEAGDVRTEILEATAWGSRVRIDAGQGRPIEAQLNHPGQYNVYNLTAAVTAALALGVSPEVIQRVIPELPGVPGRMQVLQQPGQPTVIVDYAHTPDGLTQSLITVRKMVEGRVWLVFGARGGRDRGKRPEMGRVAATLADCVVLTADSPNDEEPDAIAEAIREGIDTVDPAKLIKIELDRARAIHWVVKEAQATDCVLITGRGPEPYQYFHGRRVVLKDSDVALDALGERVRKGADGVGIH</sequence>
<keyword evidence="5 8" id="KW-0573">Peptidoglycan synthesis</keyword>
<evidence type="ECO:0000256" key="4">
    <source>
        <dbReference type="ARBA" id="ARBA00022960"/>
    </source>
</evidence>
<proteinExistence type="inferred from homology"/>
<comment type="similarity">
    <text evidence="2 8">Belongs to the MurCDEF family. MurE subfamily.</text>
</comment>
<dbReference type="EC" id="6.3.2.-" evidence="8"/>
<comment type="caution">
    <text evidence="13">The sequence shown here is derived from an EMBL/GenBank/DDBJ whole genome shotgun (WGS) entry which is preliminary data.</text>
</comment>
<keyword evidence="14" id="KW-1185">Reference proteome</keyword>
<feature type="binding site" evidence="8">
    <location>
        <begin position="145"/>
        <end position="146"/>
    </location>
    <ligand>
        <name>UDP-N-acetyl-alpha-D-muramoyl-L-alanyl-D-glutamate</name>
        <dbReference type="ChEBI" id="CHEBI:83900"/>
    </ligand>
</feature>
<dbReference type="RefSeq" id="WP_169103227.1">
    <property type="nucleotide sequence ID" value="NZ_JABBVZ010000203.1"/>
</dbReference>
<dbReference type="Pfam" id="PF08245">
    <property type="entry name" value="Mur_ligase_M"/>
    <property type="match status" value="1"/>
</dbReference>
<feature type="binding site" evidence="8">
    <location>
        <position position="180"/>
    </location>
    <ligand>
        <name>UDP-N-acetyl-alpha-D-muramoyl-L-alanyl-D-glutamate</name>
        <dbReference type="ChEBI" id="CHEBI:83900"/>
    </ligand>
</feature>
<evidence type="ECO:0000256" key="8">
    <source>
        <dbReference type="HAMAP-Rule" id="MF_00208"/>
    </source>
</evidence>
<dbReference type="UniPathway" id="UPA00219"/>
<dbReference type="AlphaFoldDB" id="A0A7Y0Q529"/>
<feature type="binding site" evidence="8">
    <location>
        <position position="172"/>
    </location>
    <ligand>
        <name>UDP-N-acetyl-alpha-D-muramoyl-L-alanyl-D-glutamate</name>
        <dbReference type="ChEBI" id="CHEBI:83900"/>
    </ligand>
</feature>
<dbReference type="GO" id="GO:0071555">
    <property type="term" value="P:cell wall organization"/>
    <property type="evidence" value="ECO:0007669"/>
    <property type="project" value="UniProtKB-KW"/>
</dbReference>
<dbReference type="Pfam" id="PF01225">
    <property type="entry name" value="Mur_ligase"/>
    <property type="match status" value="1"/>
</dbReference>
<evidence type="ECO:0000256" key="6">
    <source>
        <dbReference type="ARBA" id="ARBA00023306"/>
    </source>
</evidence>
<dbReference type="InterPro" id="IPR005761">
    <property type="entry name" value="UDP-N-AcMur-Glu-dNH2Pim_ligase"/>
</dbReference>
<feature type="binding site" evidence="8">
    <location>
        <position position="178"/>
    </location>
    <ligand>
        <name>UDP-N-acetyl-alpha-D-muramoyl-L-alanyl-D-glutamate</name>
        <dbReference type="ChEBI" id="CHEBI:83900"/>
    </ligand>
</feature>
<comment type="function">
    <text evidence="8">Catalyzes the addition of an amino acid to the nucleotide precursor UDP-N-acetylmuramoyl-L-alanyl-D-glutamate (UMAG) in the biosynthesis of bacterial cell-wall peptidoglycan.</text>
</comment>
<dbReference type="GO" id="GO:0008360">
    <property type="term" value="P:regulation of cell shape"/>
    <property type="evidence" value="ECO:0007669"/>
    <property type="project" value="UniProtKB-KW"/>
</dbReference>
<evidence type="ECO:0000256" key="7">
    <source>
        <dbReference type="ARBA" id="ARBA00023316"/>
    </source>
</evidence>
<dbReference type="GO" id="GO:0005737">
    <property type="term" value="C:cytoplasm"/>
    <property type="evidence" value="ECO:0007669"/>
    <property type="project" value="UniProtKB-SubCell"/>
</dbReference>
<dbReference type="GO" id="GO:0005524">
    <property type="term" value="F:ATP binding"/>
    <property type="evidence" value="ECO:0007669"/>
    <property type="project" value="UniProtKB-UniRule"/>
</dbReference>
<accession>A0A7Y0Q529</accession>
<evidence type="ECO:0000256" key="3">
    <source>
        <dbReference type="ARBA" id="ARBA00022618"/>
    </source>
</evidence>
<dbReference type="SUPFAM" id="SSF53244">
    <property type="entry name" value="MurD-like peptide ligases, peptide-binding domain"/>
    <property type="match status" value="1"/>
</dbReference>